<keyword evidence="5 6" id="KW-0472">Membrane</keyword>
<dbReference type="InterPro" id="IPR000326">
    <property type="entry name" value="PAP2/HPO"/>
</dbReference>
<sequence>MENQREIQPDVSIECGEFNNRTTSTFLTRIASFLGLKPKAKLPIKRVLINFALIFIFGALIEAFLHILGPFTRGFFCDDNSIRLPYKTGTIPLWMLILYCLLVTNLTVRDILQLVRNDFLMNWSDFRSLFTFNLFTVMPKHLNSKPSKNIEMPNNGITIFQFIIGEYWRLVDHRTASEHLVIYEHGESFRVRLLIRLIFFQGFFCIAILATLIFTSLAKFSVGRLRPNFLAICDPLINGKEKEAHFCSLPENQHFYVENYTCGDTSNPSLIFEGRLSFFSGHSSLSMCAAVFTALYLHCRLKPLFNYVVVIPLLQICVLSTAMFIAYTRIRDNLHHWSDIFVGMATGSSVASFVGLTIVGFKLNTHTFEESISLKDGRRNVPSG</sequence>
<evidence type="ECO:0000256" key="2">
    <source>
        <dbReference type="ARBA" id="ARBA00008816"/>
    </source>
</evidence>
<keyword evidence="4 6" id="KW-1133">Transmembrane helix</keyword>
<feature type="domain" description="Phosphatidic acid phosphatase type 2/haloperoxidase" evidence="7">
    <location>
        <begin position="201"/>
        <end position="355"/>
    </location>
</feature>
<dbReference type="InterPro" id="IPR036938">
    <property type="entry name" value="PAP2/HPO_sf"/>
</dbReference>
<dbReference type="PANTHER" id="PTHR10165:SF103">
    <property type="entry name" value="PHOSPHOLIPID PHOSPHATASE HOMOLOG 1.2 HOMOLOG"/>
    <property type="match status" value="1"/>
</dbReference>
<dbReference type="SUPFAM" id="SSF48317">
    <property type="entry name" value="Acid phosphatase/Vanadium-dependent haloperoxidase"/>
    <property type="match status" value="1"/>
</dbReference>
<evidence type="ECO:0000256" key="1">
    <source>
        <dbReference type="ARBA" id="ARBA00004141"/>
    </source>
</evidence>
<dbReference type="Pfam" id="PF01569">
    <property type="entry name" value="PAP2"/>
    <property type="match status" value="1"/>
</dbReference>
<reference evidence="9" key="1">
    <citation type="submission" date="2022-11" db="UniProtKB">
        <authorList>
            <consortium name="WormBaseParasite"/>
        </authorList>
    </citation>
    <scope>IDENTIFICATION</scope>
</reference>
<keyword evidence="8" id="KW-1185">Reference proteome</keyword>
<dbReference type="AlphaFoldDB" id="A0A915M5G0"/>
<organism evidence="8 9">
    <name type="scientific">Meloidogyne javanica</name>
    <name type="common">Root-knot nematode worm</name>
    <dbReference type="NCBI Taxonomy" id="6303"/>
    <lineage>
        <taxon>Eukaryota</taxon>
        <taxon>Metazoa</taxon>
        <taxon>Ecdysozoa</taxon>
        <taxon>Nematoda</taxon>
        <taxon>Chromadorea</taxon>
        <taxon>Rhabditida</taxon>
        <taxon>Tylenchina</taxon>
        <taxon>Tylenchomorpha</taxon>
        <taxon>Tylenchoidea</taxon>
        <taxon>Meloidogynidae</taxon>
        <taxon>Meloidogyninae</taxon>
        <taxon>Meloidogyne</taxon>
        <taxon>Meloidogyne incognita group</taxon>
    </lineage>
</organism>
<feature type="transmembrane region" description="Helical" evidence="6">
    <location>
        <begin position="193"/>
        <end position="218"/>
    </location>
</feature>
<feature type="transmembrane region" description="Helical" evidence="6">
    <location>
        <begin position="91"/>
        <end position="112"/>
    </location>
</feature>
<evidence type="ECO:0000256" key="6">
    <source>
        <dbReference type="SAM" id="Phobius"/>
    </source>
</evidence>
<dbReference type="GO" id="GO:0006644">
    <property type="term" value="P:phospholipid metabolic process"/>
    <property type="evidence" value="ECO:0007669"/>
    <property type="project" value="InterPro"/>
</dbReference>
<dbReference type="InterPro" id="IPR043216">
    <property type="entry name" value="PAP-like"/>
</dbReference>
<dbReference type="SMART" id="SM00014">
    <property type="entry name" value="acidPPc"/>
    <property type="match status" value="1"/>
</dbReference>
<evidence type="ECO:0000256" key="3">
    <source>
        <dbReference type="ARBA" id="ARBA00022692"/>
    </source>
</evidence>
<keyword evidence="3 6" id="KW-0812">Transmembrane</keyword>
<comment type="subcellular location">
    <subcellularLocation>
        <location evidence="1">Membrane</location>
        <topology evidence="1">Multi-pass membrane protein</topology>
    </subcellularLocation>
</comment>
<proteinExistence type="inferred from homology"/>
<protein>
    <submittedName>
        <fullName evidence="9">Phosphatidic acid phosphatase type 2/haloperoxidase domain-containing protein</fullName>
    </submittedName>
</protein>
<dbReference type="Gene3D" id="1.20.144.10">
    <property type="entry name" value="Phosphatidic acid phosphatase type 2/haloperoxidase"/>
    <property type="match status" value="1"/>
</dbReference>
<dbReference type="Proteomes" id="UP000887561">
    <property type="component" value="Unplaced"/>
</dbReference>
<evidence type="ECO:0000259" key="7">
    <source>
        <dbReference type="SMART" id="SM00014"/>
    </source>
</evidence>
<feature type="transmembrane region" description="Helical" evidence="6">
    <location>
        <begin position="304"/>
        <end position="328"/>
    </location>
</feature>
<dbReference type="WBParaSite" id="scaffold2666_cov188.g5218">
    <property type="protein sequence ID" value="scaffold2666_cov188.g5218"/>
    <property type="gene ID" value="scaffold2666_cov188.g5218"/>
</dbReference>
<dbReference type="PANTHER" id="PTHR10165">
    <property type="entry name" value="LIPID PHOSPHATE PHOSPHATASE"/>
    <property type="match status" value="1"/>
</dbReference>
<dbReference type="GO" id="GO:0008195">
    <property type="term" value="F:phosphatidate phosphatase activity"/>
    <property type="evidence" value="ECO:0007669"/>
    <property type="project" value="TreeGrafter"/>
</dbReference>
<name>A0A915M5G0_MELJA</name>
<dbReference type="GO" id="GO:0007165">
    <property type="term" value="P:signal transduction"/>
    <property type="evidence" value="ECO:0007669"/>
    <property type="project" value="TreeGrafter"/>
</dbReference>
<comment type="similarity">
    <text evidence="2">Belongs to the PA-phosphatase related phosphoesterase family.</text>
</comment>
<feature type="transmembrane region" description="Helical" evidence="6">
    <location>
        <begin position="47"/>
        <end position="71"/>
    </location>
</feature>
<feature type="transmembrane region" description="Helical" evidence="6">
    <location>
        <begin position="340"/>
        <end position="361"/>
    </location>
</feature>
<evidence type="ECO:0000256" key="5">
    <source>
        <dbReference type="ARBA" id="ARBA00023136"/>
    </source>
</evidence>
<feature type="transmembrane region" description="Helical" evidence="6">
    <location>
        <begin position="276"/>
        <end position="297"/>
    </location>
</feature>
<dbReference type="GO" id="GO:0005886">
    <property type="term" value="C:plasma membrane"/>
    <property type="evidence" value="ECO:0007669"/>
    <property type="project" value="TreeGrafter"/>
</dbReference>
<dbReference type="GO" id="GO:0046839">
    <property type="term" value="P:phospholipid dephosphorylation"/>
    <property type="evidence" value="ECO:0007669"/>
    <property type="project" value="TreeGrafter"/>
</dbReference>
<evidence type="ECO:0000313" key="8">
    <source>
        <dbReference type="Proteomes" id="UP000887561"/>
    </source>
</evidence>
<evidence type="ECO:0000256" key="4">
    <source>
        <dbReference type="ARBA" id="ARBA00022989"/>
    </source>
</evidence>
<accession>A0A915M5G0</accession>
<evidence type="ECO:0000313" key="9">
    <source>
        <dbReference type="WBParaSite" id="scaffold2666_cov188.g5218"/>
    </source>
</evidence>